<name>A0ABX7TIV8_STRCY</name>
<organism evidence="1 2">
    <name type="scientific">Streptomyces cyanogenus</name>
    <dbReference type="NCBI Taxonomy" id="80860"/>
    <lineage>
        <taxon>Bacteria</taxon>
        <taxon>Bacillati</taxon>
        <taxon>Actinomycetota</taxon>
        <taxon>Actinomycetes</taxon>
        <taxon>Kitasatosporales</taxon>
        <taxon>Streptomycetaceae</taxon>
        <taxon>Streptomyces</taxon>
    </lineage>
</organism>
<proteinExistence type="predicted"/>
<sequence>MRLRASPHGDQLLVRLPWRMAVAARRRTVRVPVGALSQVRVEPSWWRALRIGAPGRHPCFRPGRWCAGELVHANGRDFVALIEGRPALIVDFHPWQSPYARLALSVRDPQGLAELLLNHAACSGSPPTPGRRTATTRTP</sequence>
<keyword evidence="2" id="KW-1185">Reference proteome</keyword>
<dbReference type="EMBL" id="CP071839">
    <property type="protein sequence ID" value="QTD96535.1"/>
    <property type="molecule type" value="Genomic_DNA"/>
</dbReference>
<gene>
    <name evidence="1" type="ORF">S1361_04195</name>
</gene>
<protein>
    <submittedName>
        <fullName evidence="1">Uncharacterized protein</fullName>
    </submittedName>
</protein>
<accession>A0ABX7TIV8</accession>
<reference evidence="1 2" key="1">
    <citation type="submission" date="2021-03" db="EMBL/GenBank/DDBJ databases">
        <title>Complete genome sequence of Streptomyces cyanogenus S136, producer of anticancer angucycline landomycin A.</title>
        <authorList>
            <person name="Hrab P."/>
            <person name="Ruckert C."/>
            <person name="Busche T."/>
            <person name="Ostash I."/>
            <person name="Kalinowski J."/>
            <person name="Fedorenko V."/>
            <person name="Yushchuk O."/>
            <person name="Ostash B."/>
        </authorList>
    </citation>
    <scope>NUCLEOTIDE SEQUENCE [LARGE SCALE GENOMIC DNA]</scope>
    <source>
        <strain evidence="1 2">S136</strain>
    </source>
</reference>
<evidence type="ECO:0000313" key="2">
    <source>
        <dbReference type="Proteomes" id="UP000663908"/>
    </source>
</evidence>
<dbReference type="Proteomes" id="UP000663908">
    <property type="component" value="Chromosome"/>
</dbReference>
<evidence type="ECO:0000313" key="1">
    <source>
        <dbReference type="EMBL" id="QTD96535.1"/>
    </source>
</evidence>